<dbReference type="PANTHER" id="PTHR43737:SF1">
    <property type="entry name" value="DUF1501 DOMAIN-CONTAINING PROTEIN"/>
    <property type="match status" value="1"/>
</dbReference>
<proteinExistence type="predicted"/>
<dbReference type="InterPro" id="IPR006311">
    <property type="entry name" value="TAT_signal"/>
</dbReference>
<organism evidence="1 2">
    <name type="scientific">Humisphaera borealis</name>
    <dbReference type="NCBI Taxonomy" id="2807512"/>
    <lineage>
        <taxon>Bacteria</taxon>
        <taxon>Pseudomonadati</taxon>
        <taxon>Planctomycetota</taxon>
        <taxon>Phycisphaerae</taxon>
        <taxon>Tepidisphaerales</taxon>
        <taxon>Tepidisphaeraceae</taxon>
        <taxon>Humisphaera</taxon>
    </lineage>
</organism>
<sequence>MTSIQQQIHLTRREYLTTTASGLGMMGLGAMLTADGILTPATAAAATSPGLLNPLAPRQTHFPARAKHCICIFLEGAPSQMDLFDPKPKLNELDGQPLPESMTKNVRFAFIQKESARLMGSKRTFKQHGQSGMVFSDLLPHLATCADDMLMVRSMHTDQFNHHPGQLLMCCGRSTFGLPTMGAWLNYGLGSESQNLPGYVVLNSGRGTSGGATLWQSGFLPSTYAGVLFRNKGEPILNLANPDGLPPEMQRAGLDALRRLNQRRYEAIHDPEIASRIASYELAFRMQSAAPELIDLSGESKEMLAAYGVERDDPPIKAARGGGPGQYRAFATNCLLARRLVERGVRFVNIVHASWDHHSNLDSELPFNAGMADQPVAAMIKDLKQRGLLDETLILWCSEFGRTPLGENRKGRPGVTGRDHHPFAFTLWMAGGGIKGGQTWGETDEIGWGISRDPVHVNDYHATILHLFGLDHLKLTHRYQGRDFRLTDVAGKVIEPWLA</sequence>
<dbReference type="Gene3D" id="3.40.720.10">
    <property type="entry name" value="Alkaline Phosphatase, subunit A"/>
    <property type="match status" value="1"/>
</dbReference>
<name>A0A7M2WTS4_9BACT</name>
<evidence type="ECO:0000313" key="1">
    <source>
        <dbReference type="EMBL" id="QOV88849.1"/>
    </source>
</evidence>
<dbReference type="PANTHER" id="PTHR43737">
    <property type="entry name" value="BLL7424 PROTEIN"/>
    <property type="match status" value="1"/>
</dbReference>
<dbReference type="Pfam" id="PF07394">
    <property type="entry name" value="DUF1501"/>
    <property type="match status" value="1"/>
</dbReference>
<dbReference type="InterPro" id="IPR010869">
    <property type="entry name" value="DUF1501"/>
</dbReference>
<evidence type="ECO:0000313" key="2">
    <source>
        <dbReference type="Proteomes" id="UP000593765"/>
    </source>
</evidence>
<protein>
    <submittedName>
        <fullName evidence="1">DUF1501 domain-containing protein</fullName>
    </submittedName>
</protein>
<gene>
    <name evidence="1" type="ORF">IPV69_21885</name>
</gene>
<dbReference type="RefSeq" id="WP_206291857.1">
    <property type="nucleotide sequence ID" value="NZ_CP063458.1"/>
</dbReference>
<dbReference type="AlphaFoldDB" id="A0A7M2WTS4"/>
<reference evidence="1 2" key="1">
    <citation type="submission" date="2020-10" db="EMBL/GenBank/DDBJ databases">
        <title>Wide distribution of Phycisphaera-like planctomycetes from WD2101 soil group in peatlands and genome analysis of the first cultivated representative.</title>
        <authorList>
            <person name="Dedysh S.N."/>
            <person name="Beletsky A.V."/>
            <person name="Ivanova A."/>
            <person name="Kulichevskaya I.S."/>
            <person name="Suzina N.E."/>
            <person name="Philippov D.A."/>
            <person name="Rakitin A.L."/>
            <person name="Mardanov A.V."/>
            <person name="Ravin N.V."/>
        </authorList>
    </citation>
    <scope>NUCLEOTIDE SEQUENCE [LARGE SCALE GENOMIC DNA]</scope>
    <source>
        <strain evidence="1 2">M1803</strain>
    </source>
</reference>
<dbReference type="InterPro" id="IPR017850">
    <property type="entry name" value="Alkaline_phosphatase_core_sf"/>
</dbReference>
<dbReference type="Proteomes" id="UP000593765">
    <property type="component" value="Chromosome"/>
</dbReference>
<dbReference type="SUPFAM" id="SSF53649">
    <property type="entry name" value="Alkaline phosphatase-like"/>
    <property type="match status" value="1"/>
</dbReference>
<dbReference type="EMBL" id="CP063458">
    <property type="protein sequence ID" value="QOV88849.1"/>
    <property type="molecule type" value="Genomic_DNA"/>
</dbReference>
<keyword evidence="2" id="KW-1185">Reference proteome</keyword>
<accession>A0A7M2WTS4</accession>
<dbReference type="PROSITE" id="PS51318">
    <property type="entry name" value="TAT"/>
    <property type="match status" value="1"/>
</dbReference>
<dbReference type="KEGG" id="hbs:IPV69_21885"/>